<dbReference type="PROSITE" id="PS50943">
    <property type="entry name" value="HTH_CROC1"/>
    <property type="match status" value="1"/>
</dbReference>
<accession>A0A5P0ZLC1</accession>
<dbReference type="Pfam" id="PF13443">
    <property type="entry name" value="HTH_26"/>
    <property type="match status" value="1"/>
</dbReference>
<sequence length="271" mass="31442">MLKFSLDKILKDKNENISELSRQTGLSRKTLTQLANNDSKGIQLNTLQKLMEHFDLPVESFFVNHLQDVYASIIDFDTKKITLPFKIDSIDGRLKILQIVIRNDDTEKNSYYGYPIILVPLNSDDKNSNLKKEQENEIWGFTVLDLDSDSFNNQKKLPNDLIKIVDYQNAKVNNVLSHLNDKQIFTLFFTALLTEKVTYKVSDRFKESGSMPFMIDCFGIKKIDFLNIKKLNNGEYTVTLPEKLLFNNDDSTNQKLLLHILKNTDLTTWFK</sequence>
<dbReference type="InterPro" id="IPR001387">
    <property type="entry name" value="Cro/C1-type_HTH"/>
</dbReference>
<gene>
    <name evidence="2" type="ORF">FHL06_01220</name>
</gene>
<evidence type="ECO:0000313" key="3">
    <source>
        <dbReference type="Proteomes" id="UP000414364"/>
    </source>
</evidence>
<name>A0A5P0ZLC1_9LACO</name>
<dbReference type="EMBL" id="VDFP01000001">
    <property type="protein sequence ID" value="MQS75017.1"/>
    <property type="molecule type" value="Genomic_DNA"/>
</dbReference>
<proteinExistence type="predicted"/>
<dbReference type="InterPro" id="IPR010982">
    <property type="entry name" value="Lambda_DNA-bd_dom_sf"/>
</dbReference>
<dbReference type="GO" id="GO:0003677">
    <property type="term" value="F:DNA binding"/>
    <property type="evidence" value="ECO:0007669"/>
    <property type="project" value="InterPro"/>
</dbReference>
<protein>
    <submittedName>
        <fullName evidence="2">Helix-turn-helix transcriptional regulator</fullName>
    </submittedName>
</protein>
<evidence type="ECO:0000259" key="1">
    <source>
        <dbReference type="PROSITE" id="PS50943"/>
    </source>
</evidence>
<comment type="caution">
    <text evidence="2">The sequence shown here is derived from an EMBL/GenBank/DDBJ whole genome shotgun (WGS) entry which is preliminary data.</text>
</comment>
<dbReference type="RefSeq" id="WP_153384421.1">
    <property type="nucleotide sequence ID" value="NZ_VDFP01000001.1"/>
</dbReference>
<dbReference type="Proteomes" id="UP000414364">
    <property type="component" value="Unassembled WGS sequence"/>
</dbReference>
<evidence type="ECO:0000313" key="2">
    <source>
        <dbReference type="EMBL" id="MQS75017.1"/>
    </source>
</evidence>
<dbReference type="AlphaFoldDB" id="A0A5P0ZLC1"/>
<feature type="domain" description="HTH cro/C1-type" evidence="1">
    <location>
        <begin position="6"/>
        <end position="61"/>
    </location>
</feature>
<dbReference type="SUPFAM" id="SSF47413">
    <property type="entry name" value="lambda repressor-like DNA-binding domains"/>
    <property type="match status" value="1"/>
</dbReference>
<dbReference type="Gene3D" id="1.10.260.40">
    <property type="entry name" value="lambda repressor-like DNA-binding domains"/>
    <property type="match status" value="1"/>
</dbReference>
<organism evidence="2 3">
    <name type="scientific">Companilactobacillus halodurans</name>
    <dbReference type="NCBI Taxonomy" id="2584183"/>
    <lineage>
        <taxon>Bacteria</taxon>
        <taxon>Bacillati</taxon>
        <taxon>Bacillota</taxon>
        <taxon>Bacilli</taxon>
        <taxon>Lactobacillales</taxon>
        <taxon>Lactobacillaceae</taxon>
        <taxon>Companilactobacillus</taxon>
    </lineage>
</organism>
<reference evidence="2 3" key="1">
    <citation type="journal article" date="2019" name="Syst. Appl. Microbiol.">
        <title>Polyphasic characterization of two novel Lactobacillus spp. isolated from blown salami packages: Description of Lactobacillus halodurans sp. nov. and Lactobacillus salsicarnum sp. nov.</title>
        <authorList>
            <person name="Schuster J.A."/>
            <person name="Klingl A."/>
            <person name="Vogel R.F."/>
            <person name="Ehrmann M.A."/>
        </authorList>
    </citation>
    <scope>NUCLEOTIDE SEQUENCE [LARGE SCALE GENOMIC DNA]</scope>
    <source>
        <strain evidence="2 3">TMW 1.2172</strain>
    </source>
</reference>